<dbReference type="Pfam" id="PF00226">
    <property type="entry name" value="DnaJ"/>
    <property type="match status" value="1"/>
</dbReference>
<dbReference type="EMBL" id="NBII01000003">
    <property type="protein sequence ID" value="PAV20922.1"/>
    <property type="molecule type" value="Genomic_DNA"/>
</dbReference>
<dbReference type="AlphaFoldDB" id="A0A286UMY2"/>
<keyword evidence="8" id="KW-0143">Chaperone</keyword>
<sequence>MANYQYDEGGSMAAYFMLTFLSLVLIPFTFMQLTSSASRKQEPSGCECTLCLKQQQHIKRRNRRSLLNPKLGAKTLFLLGGWCLFAFLSYKVATIRNDTKVYDPFEILGIKPGLSEKQIRSHYRKLSLKFHPDKVKLEGNQTMEMMESHFIELTKAYKSLTDETIRKNFELYGHPDGRQEVSMGIAIPKWVVEGQHRFLVLVGYCLVLGALLPLIVGKWWFGNKIKTKDGVHVKSAEIFFKNVKEDSTISDLLSYLGRAYEVEFPKITTPLGDLEGKVRSRLDGKYKGSAAQTLLYAYLLRIPIENPSLLKAQEDVIFRSPALLASLLNIAMAHNWLTPTLNAMRLHAHLVQAVSPSLASSEATIFSQLPNVNEDDVKTVLKEVGTPDVKSFIEHLKKISDERAKEAAKAAESWGKLELVESSFKVIGERIVTPMSIVQLVIKVRVSPPTIIKTEQNGEEDVDSIKRSIKVNEEKDQSFLVSKHDTEDLTNGLETLKRSHTPYWPMPRKPSWWVLVTDAKLDRTVMPPMRISDVPISDPSKDRNFRSYKLQFQAPQQVGLYTWKLQIVSDTFLGDEIVQDMTLKIDDISQLSAEEQGKDDVISDPEEDSLAGQMALMKGGNVKRSPVHGESDDESETEESDSDSSSSSSDSD</sequence>
<feature type="transmembrane region" description="Helical" evidence="10">
    <location>
        <begin position="71"/>
        <end position="90"/>
    </location>
</feature>
<keyword evidence="2" id="KW-0813">Transport</keyword>
<evidence type="ECO:0000256" key="6">
    <source>
        <dbReference type="ARBA" id="ARBA00022989"/>
    </source>
</evidence>
<dbReference type="GO" id="GO:0006620">
    <property type="term" value="P:post-translational protein targeting to endoplasmic reticulum membrane"/>
    <property type="evidence" value="ECO:0007669"/>
    <property type="project" value="TreeGrafter"/>
</dbReference>
<dbReference type="Gene3D" id="1.10.3380.10">
    <property type="entry name" value="Sec63 N-terminal domain-like domain"/>
    <property type="match status" value="1"/>
</dbReference>
<reference evidence="12 13" key="1">
    <citation type="journal article" date="2017" name="Mol. Ecol.">
        <title>Comparative and population genomic landscape of Phellinus noxius: A hypervariable fungus causing root rot in trees.</title>
        <authorList>
            <person name="Chung C.L."/>
            <person name="Lee T.J."/>
            <person name="Akiba M."/>
            <person name="Lee H.H."/>
            <person name="Kuo T.H."/>
            <person name="Liu D."/>
            <person name="Ke H.M."/>
            <person name="Yokoi T."/>
            <person name="Roa M.B."/>
            <person name="Lu M.J."/>
            <person name="Chang Y.Y."/>
            <person name="Ann P.J."/>
            <person name="Tsai J.N."/>
            <person name="Chen C.Y."/>
            <person name="Tzean S.S."/>
            <person name="Ota Y."/>
            <person name="Hattori T."/>
            <person name="Sahashi N."/>
            <person name="Liou R.F."/>
            <person name="Kikuchi T."/>
            <person name="Tsai I.J."/>
        </authorList>
    </citation>
    <scope>NUCLEOTIDE SEQUENCE [LARGE SCALE GENOMIC DNA]</scope>
    <source>
        <strain evidence="12 13">FFPRI411160</strain>
    </source>
</reference>
<keyword evidence="5" id="KW-0653">Protein transport</keyword>
<dbReference type="InterPro" id="IPR014756">
    <property type="entry name" value="Ig_E-set"/>
</dbReference>
<dbReference type="PROSITE" id="PS50076">
    <property type="entry name" value="DNAJ_2"/>
    <property type="match status" value="1"/>
</dbReference>
<dbReference type="GO" id="GO:0006614">
    <property type="term" value="P:SRP-dependent cotranslational protein targeting to membrane"/>
    <property type="evidence" value="ECO:0007669"/>
    <property type="project" value="TreeGrafter"/>
</dbReference>
<evidence type="ECO:0000256" key="10">
    <source>
        <dbReference type="SAM" id="Phobius"/>
    </source>
</evidence>
<dbReference type="Proteomes" id="UP000217199">
    <property type="component" value="Unassembled WGS sequence"/>
</dbReference>
<evidence type="ECO:0000256" key="7">
    <source>
        <dbReference type="ARBA" id="ARBA00023136"/>
    </source>
</evidence>
<dbReference type="InterPro" id="IPR035892">
    <property type="entry name" value="C2_domain_sf"/>
</dbReference>
<dbReference type="InterPro" id="IPR036869">
    <property type="entry name" value="J_dom_sf"/>
</dbReference>
<dbReference type="SMART" id="SM00973">
    <property type="entry name" value="Sec63"/>
    <property type="match status" value="1"/>
</dbReference>
<dbReference type="STRING" id="2282107.A0A286UMY2"/>
<feature type="transmembrane region" description="Helical" evidence="10">
    <location>
        <begin position="12"/>
        <end position="31"/>
    </location>
</feature>
<dbReference type="GO" id="GO:0003723">
    <property type="term" value="F:RNA binding"/>
    <property type="evidence" value="ECO:0007669"/>
    <property type="project" value="TreeGrafter"/>
</dbReference>
<feature type="compositionally biased region" description="Acidic residues" evidence="9">
    <location>
        <begin position="631"/>
        <end position="642"/>
    </location>
</feature>
<dbReference type="InParanoid" id="A0A286UMY2"/>
<comment type="caution">
    <text evidence="12">The sequence shown here is derived from an EMBL/GenBank/DDBJ whole genome shotgun (WGS) entry which is preliminary data.</text>
</comment>
<dbReference type="SUPFAM" id="SSF158702">
    <property type="entry name" value="Sec63 N-terminal domain-like"/>
    <property type="match status" value="1"/>
</dbReference>
<dbReference type="FunFam" id="1.10.287.110:FF:000039">
    <property type="entry name" value="Protein translocation complex component (Npl1)"/>
    <property type="match status" value="1"/>
</dbReference>
<keyword evidence="4" id="KW-0256">Endoplasmic reticulum</keyword>
<accession>A0A286UMY2</accession>
<dbReference type="FunCoup" id="A0A286UMY2">
    <property type="interactions" value="543"/>
</dbReference>
<dbReference type="PANTHER" id="PTHR24075">
    <property type="entry name" value="SEC63 DOMAIN-CONTAINING"/>
    <property type="match status" value="1"/>
</dbReference>
<feature type="region of interest" description="Disordered" evidence="9">
    <location>
        <begin position="594"/>
        <end position="652"/>
    </location>
</feature>
<evidence type="ECO:0000256" key="5">
    <source>
        <dbReference type="ARBA" id="ARBA00022927"/>
    </source>
</evidence>
<dbReference type="Pfam" id="PF02889">
    <property type="entry name" value="Sec63"/>
    <property type="match status" value="1"/>
</dbReference>
<evidence type="ECO:0000313" key="12">
    <source>
        <dbReference type="EMBL" id="PAV20922.1"/>
    </source>
</evidence>
<comment type="subcellular location">
    <subcellularLocation>
        <location evidence="1">Endoplasmic reticulum membrane</location>
        <topology evidence="1">Multi-pass membrane protein</topology>
    </subcellularLocation>
</comment>
<dbReference type="InterPro" id="IPR004179">
    <property type="entry name" value="Sec63-dom"/>
</dbReference>
<dbReference type="Gene3D" id="1.10.287.110">
    <property type="entry name" value="DnaJ domain"/>
    <property type="match status" value="1"/>
</dbReference>
<evidence type="ECO:0000256" key="1">
    <source>
        <dbReference type="ARBA" id="ARBA00004477"/>
    </source>
</evidence>
<dbReference type="SUPFAM" id="SSF46565">
    <property type="entry name" value="Chaperone J-domain"/>
    <property type="match status" value="1"/>
</dbReference>
<keyword evidence="6 10" id="KW-1133">Transmembrane helix</keyword>
<dbReference type="InterPro" id="IPR001623">
    <property type="entry name" value="DnaJ_domain"/>
</dbReference>
<dbReference type="PANTHER" id="PTHR24075:SF0">
    <property type="entry name" value="TRANSLOCATION PROTEIN SEC63 HOMOLOG"/>
    <property type="match status" value="1"/>
</dbReference>
<evidence type="ECO:0000313" key="13">
    <source>
        <dbReference type="Proteomes" id="UP000217199"/>
    </source>
</evidence>
<evidence type="ECO:0000256" key="9">
    <source>
        <dbReference type="SAM" id="MobiDB-lite"/>
    </source>
</evidence>
<dbReference type="OrthoDB" id="1734229at2759"/>
<name>A0A286UMY2_9AGAM</name>
<keyword evidence="13" id="KW-1185">Reference proteome</keyword>
<dbReference type="SMART" id="SM00271">
    <property type="entry name" value="DnaJ"/>
    <property type="match status" value="1"/>
</dbReference>
<protein>
    <submittedName>
        <fullName evidence="12">Translocation sec63</fullName>
    </submittedName>
</protein>
<feature type="transmembrane region" description="Helical" evidence="10">
    <location>
        <begin position="198"/>
        <end position="221"/>
    </location>
</feature>
<evidence type="ECO:0000259" key="11">
    <source>
        <dbReference type="PROSITE" id="PS50076"/>
    </source>
</evidence>
<evidence type="ECO:0000256" key="3">
    <source>
        <dbReference type="ARBA" id="ARBA00022692"/>
    </source>
</evidence>
<evidence type="ECO:0000256" key="4">
    <source>
        <dbReference type="ARBA" id="ARBA00022824"/>
    </source>
</evidence>
<feature type="compositionally biased region" description="Low complexity" evidence="9">
    <location>
        <begin position="643"/>
        <end position="652"/>
    </location>
</feature>
<dbReference type="SUPFAM" id="SSF81296">
    <property type="entry name" value="E set domains"/>
    <property type="match status" value="1"/>
</dbReference>
<keyword evidence="3 10" id="KW-0812">Transmembrane</keyword>
<proteinExistence type="predicted"/>
<keyword evidence="7 10" id="KW-0472">Membrane</keyword>
<organism evidence="12 13">
    <name type="scientific">Pyrrhoderma noxium</name>
    <dbReference type="NCBI Taxonomy" id="2282107"/>
    <lineage>
        <taxon>Eukaryota</taxon>
        <taxon>Fungi</taxon>
        <taxon>Dikarya</taxon>
        <taxon>Basidiomycota</taxon>
        <taxon>Agaricomycotina</taxon>
        <taxon>Agaricomycetes</taxon>
        <taxon>Hymenochaetales</taxon>
        <taxon>Hymenochaetaceae</taxon>
        <taxon>Pyrrhoderma</taxon>
    </lineage>
</organism>
<feature type="domain" description="J" evidence="11">
    <location>
        <begin position="103"/>
        <end position="173"/>
    </location>
</feature>
<dbReference type="GO" id="GO:0008320">
    <property type="term" value="F:protein transmembrane transporter activity"/>
    <property type="evidence" value="ECO:0007669"/>
    <property type="project" value="TreeGrafter"/>
</dbReference>
<dbReference type="Gene3D" id="2.60.40.150">
    <property type="entry name" value="C2 domain"/>
    <property type="match status" value="1"/>
</dbReference>
<dbReference type="CDD" id="cd06257">
    <property type="entry name" value="DnaJ"/>
    <property type="match status" value="1"/>
</dbReference>
<evidence type="ECO:0000256" key="8">
    <source>
        <dbReference type="ARBA" id="ARBA00023186"/>
    </source>
</evidence>
<evidence type="ECO:0000256" key="2">
    <source>
        <dbReference type="ARBA" id="ARBA00022448"/>
    </source>
</evidence>
<gene>
    <name evidence="12" type="ORF">PNOK_0354900</name>
</gene>
<dbReference type="GO" id="GO:0031207">
    <property type="term" value="C:Sec62/Sec63 complex"/>
    <property type="evidence" value="ECO:0007669"/>
    <property type="project" value="TreeGrafter"/>
</dbReference>
<dbReference type="PRINTS" id="PR00625">
    <property type="entry name" value="JDOMAIN"/>
</dbReference>